<protein>
    <recommendedName>
        <fullName evidence="1">Bacterial toxin 24 domain-containing protein</fullName>
    </recommendedName>
</protein>
<name>A0ABW9RHW0_9BACT</name>
<evidence type="ECO:0000313" key="3">
    <source>
        <dbReference type="Proteomes" id="UP000798808"/>
    </source>
</evidence>
<keyword evidence="3" id="KW-1185">Reference proteome</keyword>
<comment type="caution">
    <text evidence="2">The sequence shown here is derived from an EMBL/GenBank/DDBJ whole genome shotgun (WGS) entry which is preliminary data.</text>
</comment>
<dbReference type="EMBL" id="SMLW01000261">
    <property type="protein sequence ID" value="MTI23639.1"/>
    <property type="molecule type" value="Genomic_DNA"/>
</dbReference>
<proteinExistence type="predicted"/>
<accession>A0ABW9RHW0</accession>
<dbReference type="Proteomes" id="UP000798808">
    <property type="component" value="Unassembled WGS sequence"/>
</dbReference>
<dbReference type="InterPro" id="IPR029114">
    <property type="entry name" value="Ntox24"/>
</dbReference>
<dbReference type="Pfam" id="PF15529">
    <property type="entry name" value="Ntox24"/>
    <property type="match status" value="1"/>
</dbReference>
<gene>
    <name evidence="2" type="ORF">E1163_01605</name>
</gene>
<evidence type="ECO:0000313" key="2">
    <source>
        <dbReference type="EMBL" id="MTI23639.1"/>
    </source>
</evidence>
<reference evidence="2 3" key="1">
    <citation type="submission" date="2019-02" db="EMBL/GenBank/DDBJ databases">
        <authorList>
            <person name="Goldberg S.R."/>
            <person name="Haltli B.A."/>
            <person name="Correa H."/>
            <person name="Russell K.G."/>
        </authorList>
    </citation>
    <scope>NUCLEOTIDE SEQUENCE [LARGE SCALE GENOMIC DNA]</scope>
    <source>
        <strain evidence="2 3">JCM 16186</strain>
    </source>
</reference>
<feature type="domain" description="Bacterial toxin 24" evidence="1">
    <location>
        <begin position="14"/>
        <end position="38"/>
    </location>
</feature>
<organism evidence="2 3">
    <name type="scientific">Fulvivirga kasyanovii</name>
    <dbReference type="NCBI Taxonomy" id="396812"/>
    <lineage>
        <taxon>Bacteria</taxon>
        <taxon>Pseudomonadati</taxon>
        <taxon>Bacteroidota</taxon>
        <taxon>Cytophagia</taxon>
        <taxon>Cytophagales</taxon>
        <taxon>Fulvivirgaceae</taxon>
        <taxon>Fulvivirga</taxon>
    </lineage>
</organism>
<sequence length="44" mass="5149">MGKNSITIRTPFKQIRYDLMGKAHALVETPHVQIYKKNFFQGQL</sequence>
<evidence type="ECO:0000259" key="1">
    <source>
        <dbReference type="Pfam" id="PF15529"/>
    </source>
</evidence>